<dbReference type="EMBL" id="WRXO01000001">
    <property type="protein sequence ID" value="MVT40276.1"/>
    <property type="molecule type" value="Genomic_DNA"/>
</dbReference>
<dbReference type="GO" id="GO:0003677">
    <property type="term" value="F:DNA binding"/>
    <property type="evidence" value="ECO:0007669"/>
    <property type="project" value="UniProtKB-KW"/>
</dbReference>
<dbReference type="InterPro" id="IPR011010">
    <property type="entry name" value="DNA_brk_join_enz"/>
</dbReference>
<dbReference type="OrthoDB" id="1493636at2"/>
<dbReference type="Gene3D" id="1.10.443.10">
    <property type="entry name" value="Intergrase catalytic core"/>
    <property type="match status" value="1"/>
</dbReference>
<dbReference type="SUPFAM" id="SSF56349">
    <property type="entry name" value="DNA breaking-rejoining enzymes"/>
    <property type="match status" value="1"/>
</dbReference>
<dbReference type="Proteomes" id="UP000468388">
    <property type="component" value="Unassembled WGS sequence"/>
</dbReference>
<dbReference type="RefSeq" id="WP_157298903.1">
    <property type="nucleotide sequence ID" value="NZ_BAAAZB010000005.1"/>
</dbReference>
<dbReference type="GO" id="GO:0015074">
    <property type="term" value="P:DNA integration"/>
    <property type="evidence" value="ECO:0007669"/>
    <property type="project" value="InterPro"/>
</dbReference>
<sequence>MIQLPNAHFGRLDIRFLKFLGHLINKVNWASFTVNNYKHFGKRWRAFERYTNHIYRTSQLTRDTLAAYKEFLKSERNYAPSSIKSDFRKLHAAITLSDKVGYNTCADHYFYRITDKEEPYTVYLNEFEILSLLKLKIDGAREHIRDQFVIGCYTALRFGDYSLLDEHNIIDDRFFTRRTNKTGERVLIPLHPVVKFILEKYDYRLPPSYSIQYFNRIIKLLAKAAGIKDPIFIEKLKGNDVIRRFAPKWSLIGTHTARRSGATNMYLAGIPVGRIMLLTGHLTETAFFRYIKIDKIENALYLEKHSFFQPRYDLYKILHSDSLELDSSLLLAEKEESLLAEMVHVG</sequence>
<gene>
    <name evidence="3" type="ORF">GO495_06760</name>
</gene>
<proteinExistence type="predicted"/>
<evidence type="ECO:0008006" key="5">
    <source>
        <dbReference type="Google" id="ProtNLM"/>
    </source>
</evidence>
<dbReference type="AlphaFoldDB" id="A0A6N8J7M7"/>
<comment type="caution">
    <text evidence="3">The sequence shown here is derived from an EMBL/GenBank/DDBJ whole genome shotgun (WGS) entry which is preliminary data.</text>
</comment>
<evidence type="ECO:0000313" key="4">
    <source>
        <dbReference type="Proteomes" id="UP000468388"/>
    </source>
</evidence>
<dbReference type="InterPro" id="IPR013762">
    <property type="entry name" value="Integrase-like_cat_sf"/>
</dbReference>
<organism evidence="3 4">
    <name type="scientific">Chitinophaga oryziterrae</name>
    <dbReference type="NCBI Taxonomy" id="1031224"/>
    <lineage>
        <taxon>Bacteria</taxon>
        <taxon>Pseudomonadati</taxon>
        <taxon>Bacteroidota</taxon>
        <taxon>Chitinophagia</taxon>
        <taxon>Chitinophagales</taxon>
        <taxon>Chitinophagaceae</taxon>
        <taxon>Chitinophaga</taxon>
    </lineage>
</organism>
<reference evidence="3 4" key="1">
    <citation type="submission" date="2019-12" db="EMBL/GenBank/DDBJ databases">
        <title>The draft genomic sequence of strain Chitinophaga oryziterrae JCM 16595.</title>
        <authorList>
            <person name="Zhang X."/>
        </authorList>
    </citation>
    <scope>NUCLEOTIDE SEQUENCE [LARGE SCALE GENOMIC DNA]</scope>
    <source>
        <strain evidence="3 4">JCM 16595</strain>
    </source>
</reference>
<evidence type="ECO:0000256" key="1">
    <source>
        <dbReference type="ARBA" id="ARBA00023125"/>
    </source>
</evidence>
<dbReference type="GO" id="GO:0006310">
    <property type="term" value="P:DNA recombination"/>
    <property type="evidence" value="ECO:0007669"/>
    <property type="project" value="UniProtKB-KW"/>
</dbReference>
<keyword evidence="2" id="KW-0233">DNA recombination</keyword>
<keyword evidence="1" id="KW-0238">DNA-binding</keyword>
<dbReference type="InterPro" id="IPR010998">
    <property type="entry name" value="Integrase_recombinase_N"/>
</dbReference>
<protein>
    <recommendedName>
        <fullName evidence="5">Tyrosine-type recombinase/integrase</fullName>
    </recommendedName>
</protein>
<accession>A0A6N8J7M7</accession>
<keyword evidence="4" id="KW-1185">Reference proteome</keyword>
<evidence type="ECO:0000256" key="2">
    <source>
        <dbReference type="ARBA" id="ARBA00023172"/>
    </source>
</evidence>
<dbReference type="Gene3D" id="1.10.150.130">
    <property type="match status" value="1"/>
</dbReference>
<evidence type="ECO:0000313" key="3">
    <source>
        <dbReference type="EMBL" id="MVT40276.1"/>
    </source>
</evidence>
<name>A0A6N8J7M7_9BACT</name>